<accession>A0AAD7YBV3</accession>
<organism evidence="2 3">
    <name type="scientific">Mythimna separata</name>
    <name type="common">Oriental armyworm</name>
    <name type="synonym">Pseudaletia separata</name>
    <dbReference type="NCBI Taxonomy" id="271217"/>
    <lineage>
        <taxon>Eukaryota</taxon>
        <taxon>Metazoa</taxon>
        <taxon>Ecdysozoa</taxon>
        <taxon>Arthropoda</taxon>
        <taxon>Hexapoda</taxon>
        <taxon>Insecta</taxon>
        <taxon>Pterygota</taxon>
        <taxon>Neoptera</taxon>
        <taxon>Endopterygota</taxon>
        <taxon>Lepidoptera</taxon>
        <taxon>Glossata</taxon>
        <taxon>Ditrysia</taxon>
        <taxon>Noctuoidea</taxon>
        <taxon>Noctuidae</taxon>
        <taxon>Noctuinae</taxon>
        <taxon>Hadenini</taxon>
        <taxon>Mythimna</taxon>
    </lineage>
</organism>
<evidence type="ECO:0000313" key="2">
    <source>
        <dbReference type="EMBL" id="KAJ8710262.1"/>
    </source>
</evidence>
<sequence>MGRHANLNEMERSRIICLRDSGSNISEIARELNMTRNTVRKWIRCYGSEVHVNTMPRNVQPRIFTPERLQQLVEVYQQQPFTPIRTFSVQYESTTETVRQALKRAVPRAIPARTHLRDIWRQKRGPTKVVRACIGASKSIYN</sequence>
<dbReference type="EMBL" id="JARGEI010000023">
    <property type="protein sequence ID" value="KAJ8710262.1"/>
    <property type="molecule type" value="Genomic_DNA"/>
</dbReference>
<evidence type="ECO:0000256" key="1">
    <source>
        <dbReference type="ARBA" id="ARBA00004123"/>
    </source>
</evidence>
<dbReference type="InterPro" id="IPR036388">
    <property type="entry name" value="WH-like_DNA-bd_sf"/>
</dbReference>
<gene>
    <name evidence="2" type="ORF">PYW07_009628</name>
</gene>
<dbReference type="Pfam" id="PF13384">
    <property type="entry name" value="HTH_23"/>
    <property type="match status" value="1"/>
</dbReference>
<dbReference type="AlphaFoldDB" id="A0AAD7YBV3"/>
<reference evidence="2" key="1">
    <citation type="submission" date="2023-03" db="EMBL/GenBank/DDBJ databases">
        <title>Chromosome-level genomes of two armyworms, Mythimna separata and Mythimna loreyi, provide insights into the biosynthesis and reception of sex pheromones.</title>
        <authorList>
            <person name="Zhao H."/>
        </authorList>
    </citation>
    <scope>NUCLEOTIDE SEQUENCE</scope>
    <source>
        <strain evidence="2">BeijingLab</strain>
        <tissue evidence="2">Pupa</tissue>
    </source>
</reference>
<proteinExistence type="predicted"/>
<keyword evidence="3" id="KW-1185">Reference proteome</keyword>
<dbReference type="Proteomes" id="UP001231518">
    <property type="component" value="Chromosome 23"/>
</dbReference>
<comment type="caution">
    <text evidence="2">The sequence shown here is derived from an EMBL/GenBank/DDBJ whole genome shotgun (WGS) entry which is preliminary data.</text>
</comment>
<dbReference type="InterPro" id="IPR009057">
    <property type="entry name" value="Homeodomain-like_sf"/>
</dbReference>
<dbReference type="GO" id="GO:0005634">
    <property type="term" value="C:nucleus"/>
    <property type="evidence" value="ECO:0007669"/>
    <property type="project" value="UniProtKB-SubCell"/>
</dbReference>
<evidence type="ECO:0000313" key="3">
    <source>
        <dbReference type="Proteomes" id="UP001231518"/>
    </source>
</evidence>
<comment type="subcellular location">
    <subcellularLocation>
        <location evidence="1">Nucleus</location>
    </subcellularLocation>
</comment>
<protein>
    <submittedName>
        <fullName evidence="2">Uncharacterized protein</fullName>
    </submittedName>
</protein>
<dbReference type="SUPFAM" id="SSF46689">
    <property type="entry name" value="Homeodomain-like"/>
    <property type="match status" value="1"/>
</dbReference>
<name>A0AAD7YBV3_MYTSE</name>
<dbReference type="Gene3D" id="1.10.10.10">
    <property type="entry name" value="Winged helix-like DNA-binding domain superfamily/Winged helix DNA-binding domain"/>
    <property type="match status" value="1"/>
</dbReference>